<dbReference type="PANTHER" id="PTHR38111">
    <property type="entry name" value="ZN(2)-C6 FUNGAL-TYPE DOMAIN-CONTAINING PROTEIN-RELATED"/>
    <property type="match status" value="1"/>
</dbReference>
<dbReference type="InterPro" id="IPR036864">
    <property type="entry name" value="Zn2-C6_fun-type_DNA-bd_sf"/>
</dbReference>
<dbReference type="SUPFAM" id="SSF57701">
    <property type="entry name" value="Zn2/Cys6 DNA-binding domain"/>
    <property type="match status" value="1"/>
</dbReference>
<dbReference type="InterPro" id="IPR001138">
    <property type="entry name" value="Zn2Cys6_DnaBD"/>
</dbReference>
<protein>
    <recommendedName>
        <fullName evidence="2">Zn(2)-C6 fungal-type domain-containing protein</fullName>
    </recommendedName>
</protein>
<dbReference type="SMART" id="SM00066">
    <property type="entry name" value="GAL4"/>
    <property type="match status" value="1"/>
</dbReference>
<dbReference type="CDD" id="cd00067">
    <property type="entry name" value="GAL4"/>
    <property type="match status" value="1"/>
</dbReference>
<comment type="caution">
    <text evidence="3">The sequence shown here is derived from an EMBL/GenBank/DDBJ whole genome shotgun (WGS) entry which is preliminary data.</text>
</comment>
<feature type="compositionally biased region" description="Low complexity" evidence="1">
    <location>
        <begin position="226"/>
        <end position="242"/>
    </location>
</feature>
<evidence type="ECO:0000259" key="2">
    <source>
        <dbReference type="PROSITE" id="PS50048"/>
    </source>
</evidence>
<name>A0ABR1F1G5_9ASCO</name>
<dbReference type="Pfam" id="PF00172">
    <property type="entry name" value="Zn_clus"/>
    <property type="match status" value="1"/>
</dbReference>
<gene>
    <name evidence="3" type="ORF">BZA70DRAFT_312300</name>
</gene>
<dbReference type="GeneID" id="90040494"/>
<sequence>MVGVAGGSRGCDSCKRRKIKCDETFPRCLRCIKSNRECSGPVVGPVFRKQRVGSGGSGTPLDVDQPGSFIPAPDAVAHKRRRKRIIEGLHPVPVAGAGPKSIASAPQSSLSASPPSLPHQLALFPEYDLYNYCVNLYINWFSRVGHPRRFHGDESILSWATSLPMFALSLTPSTTTYAARALLISHIGIILRNSEIELIGANWYVQALQHQKDVIGLISRDSVSSSSVSSSGSSPCTGSTASDSPPYSSTIMEWASSENPVIPKLEHYSPLLPENSTLPALPKLEDGSVSPDRFRAMKGNEMSSEDDTIVAGMLLAVYELFKFSSSTSWINLLNGASELMRYRGPYAYRSGFNFAIFQSMRGMMTLRAITSRQKTFLSEPLWRTVPWQYSQKTIHHRLLDLTCEIPNYEEAFDELFMFAFSKDPSEPGDLPTPSGQRIPRLRERFCNPEIWIHLRTLSAQLDGISRSMDDWLREYVVDAQEYATRTRRGPPGQLKFDSMTGAPVTVENRCPQFQSDEEWSRAHFFHPAIFYTSLHDARLMTMYYSVKIVICYLQELAAPSLFYEFNDYFGGQQTITDSLDSPACQLRAFVAEQRKTRAQATDVICRSMAYFLSRNSNAAIMSLLFPIGVEHTTLVDPYERGWIWNQLQRVHGRLKAMGKSTPQSESETNGGFILKELDAAECMKELNMFRSLPVCQGCGEHIRLPAL</sequence>
<dbReference type="PROSITE" id="PS00463">
    <property type="entry name" value="ZN2_CY6_FUNGAL_1"/>
    <property type="match status" value="1"/>
</dbReference>
<dbReference type="InterPro" id="IPR053178">
    <property type="entry name" value="Osmoadaptation_assoc"/>
</dbReference>
<dbReference type="Proteomes" id="UP001498771">
    <property type="component" value="Unassembled WGS sequence"/>
</dbReference>
<keyword evidence="4" id="KW-1185">Reference proteome</keyword>
<feature type="region of interest" description="Disordered" evidence="1">
    <location>
        <begin position="226"/>
        <end position="245"/>
    </location>
</feature>
<evidence type="ECO:0000256" key="1">
    <source>
        <dbReference type="SAM" id="MobiDB-lite"/>
    </source>
</evidence>
<dbReference type="RefSeq" id="XP_064766685.1">
    <property type="nucleotide sequence ID" value="XM_064914982.1"/>
</dbReference>
<organism evidence="3 4">
    <name type="scientific">Myxozyma melibiosi</name>
    <dbReference type="NCBI Taxonomy" id="54550"/>
    <lineage>
        <taxon>Eukaryota</taxon>
        <taxon>Fungi</taxon>
        <taxon>Dikarya</taxon>
        <taxon>Ascomycota</taxon>
        <taxon>Saccharomycotina</taxon>
        <taxon>Lipomycetes</taxon>
        <taxon>Lipomycetales</taxon>
        <taxon>Lipomycetaceae</taxon>
        <taxon>Myxozyma</taxon>
    </lineage>
</organism>
<dbReference type="PROSITE" id="PS50048">
    <property type="entry name" value="ZN2_CY6_FUNGAL_2"/>
    <property type="match status" value="1"/>
</dbReference>
<dbReference type="Gene3D" id="4.10.240.10">
    <property type="entry name" value="Zn(2)-C6 fungal-type DNA-binding domain"/>
    <property type="match status" value="1"/>
</dbReference>
<accession>A0ABR1F1G5</accession>
<reference evidence="3 4" key="1">
    <citation type="submission" date="2024-03" db="EMBL/GenBank/DDBJ databases">
        <title>Genome-scale model development and genomic sequencing of the oleaginous clade Lipomyces.</title>
        <authorList>
            <consortium name="Lawrence Berkeley National Laboratory"/>
            <person name="Czajka J.J."/>
            <person name="Han Y."/>
            <person name="Kim J."/>
            <person name="Mondo S.J."/>
            <person name="Hofstad B.A."/>
            <person name="Robles A."/>
            <person name="Haridas S."/>
            <person name="Riley R."/>
            <person name="LaButti K."/>
            <person name="Pangilinan J."/>
            <person name="Andreopoulos W."/>
            <person name="Lipzen A."/>
            <person name="Yan J."/>
            <person name="Wang M."/>
            <person name="Ng V."/>
            <person name="Grigoriev I.V."/>
            <person name="Spatafora J.W."/>
            <person name="Magnuson J.K."/>
            <person name="Baker S.E."/>
            <person name="Pomraning K.R."/>
        </authorList>
    </citation>
    <scope>NUCLEOTIDE SEQUENCE [LARGE SCALE GENOMIC DNA]</scope>
    <source>
        <strain evidence="3 4">Phaff 52-87</strain>
    </source>
</reference>
<proteinExistence type="predicted"/>
<evidence type="ECO:0000313" key="3">
    <source>
        <dbReference type="EMBL" id="KAK7203652.1"/>
    </source>
</evidence>
<feature type="domain" description="Zn(2)-C6 fungal-type" evidence="2">
    <location>
        <begin position="10"/>
        <end position="39"/>
    </location>
</feature>
<evidence type="ECO:0000313" key="4">
    <source>
        <dbReference type="Proteomes" id="UP001498771"/>
    </source>
</evidence>
<dbReference type="EMBL" id="JBBJBU010000011">
    <property type="protein sequence ID" value="KAK7203652.1"/>
    <property type="molecule type" value="Genomic_DNA"/>
</dbReference>